<organism evidence="4 5">
    <name type="scientific">Steroidobacter flavus</name>
    <dbReference type="NCBI Taxonomy" id="1842136"/>
    <lineage>
        <taxon>Bacteria</taxon>
        <taxon>Pseudomonadati</taxon>
        <taxon>Pseudomonadota</taxon>
        <taxon>Gammaproteobacteria</taxon>
        <taxon>Steroidobacterales</taxon>
        <taxon>Steroidobacteraceae</taxon>
        <taxon>Steroidobacter</taxon>
    </lineage>
</organism>
<dbReference type="Proteomes" id="UP001595904">
    <property type="component" value="Unassembled WGS sequence"/>
</dbReference>
<dbReference type="Gene3D" id="3.55.50.30">
    <property type="match status" value="1"/>
</dbReference>
<keyword evidence="1" id="KW-0812">Transmembrane</keyword>
<evidence type="ECO:0000259" key="3">
    <source>
        <dbReference type="Pfam" id="PF16220"/>
    </source>
</evidence>
<keyword evidence="1" id="KW-1133">Transmembrane helix</keyword>
<feature type="domain" description="FecR N-terminal" evidence="3">
    <location>
        <begin position="16"/>
        <end position="57"/>
    </location>
</feature>
<sequence>MSTKQTMQPGELQRLEEAGDWLLRLNSATHTEADVEAWLRWCHADDRNLAAYEALQRDWQDLDALKQAPVGKPARRFNVAWALAAGVAAVVLTFSIVQIRSQSPAVVAAAVSNRAATLPDGSKMILGAQSLVNLDFSGATRRLDLSSGEAYFKVKHDRSRPFVVQAGEVSVTAVGTAFDVRRQDDDIVVTVEEGIVEVAGERETWRAAAGYQLRYSNRRRTASIATVNPEVALAWRSGELAYVREPLGSVVEDLNRYSEHKIVIEDPAIAALPFTGTAFAASLEDWLAGIEAAYPVVVRRTDDDEVVLTSR</sequence>
<gene>
    <name evidence="4" type="ORF">ACFPN2_25470</name>
</gene>
<evidence type="ECO:0000313" key="4">
    <source>
        <dbReference type="EMBL" id="MFC4312458.1"/>
    </source>
</evidence>
<dbReference type="InterPro" id="IPR032623">
    <property type="entry name" value="FecR_N"/>
</dbReference>
<dbReference type="InterPro" id="IPR012373">
    <property type="entry name" value="Ferrdict_sens_TM"/>
</dbReference>
<dbReference type="PANTHER" id="PTHR30273:SF2">
    <property type="entry name" value="PROTEIN FECR"/>
    <property type="match status" value="1"/>
</dbReference>
<dbReference type="RefSeq" id="WP_380601865.1">
    <property type="nucleotide sequence ID" value="NZ_JBHSDU010000014.1"/>
</dbReference>
<proteinExistence type="predicted"/>
<reference evidence="5" key="1">
    <citation type="journal article" date="2019" name="Int. J. Syst. Evol. Microbiol.">
        <title>The Global Catalogue of Microorganisms (GCM) 10K type strain sequencing project: providing services to taxonomists for standard genome sequencing and annotation.</title>
        <authorList>
            <consortium name="The Broad Institute Genomics Platform"/>
            <consortium name="The Broad Institute Genome Sequencing Center for Infectious Disease"/>
            <person name="Wu L."/>
            <person name="Ma J."/>
        </authorList>
    </citation>
    <scope>NUCLEOTIDE SEQUENCE [LARGE SCALE GENOMIC DNA]</scope>
    <source>
        <strain evidence="5">CGMCC 1.10759</strain>
    </source>
</reference>
<dbReference type="PIRSF" id="PIRSF018266">
    <property type="entry name" value="FecR"/>
    <property type="match status" value="1"/>
</dbReference>
<feature type="domain" description="FecR protein" evidence="2">
    <location>
        <begin position="110"/>
        <end position="197"/>
    </location>
</feature>
<dbReference type="EMBL" id="JBHSDU010000014">
    <property type="protein sequence ID" value="MFC4312458.1"/>
    <property type="molecule type" value="Genomic_DNA"/>
</dbReference>
<protein>
    <submittedName>
        <fullName evidence="4">FecR family protein</fullName>
    </submittedName>
</protein>
<feature type="transmembrane region" description="Helical" evidence="1">
    <location>
        <begin position="79"/>
        <end position="97"/>
    </location>
</feature>
<accession>A0ABV8T0M3</accession>
<dbReference type="PANTHER" id="PTHR30273">
    <property type="entry name" value="PERIPLASMIC SIGNAL SENSOR AND SIGMA FACTOR ACTIVATOR FECR-RELATED"/>
    <property type="match status" value="1"/>
</dbReference>
<comment type="caution">
    <text evidence="4">The sequence shown here is derived from an EMBL/GenBank/DDBJ whole genome shotgun (WGS) entry which is preliminary data.</text>
</comment>
<keyword evidence="1" id="KW-0472">Membrane</keyword>
<keyword evidence="5" id="KW-1185">Reference proteome</keyword>
<name>A0ABV8T0M3_9GAMM</name>
<evidence type="ECO:0000313" key="5">
    <source>
        <dbReference type="Proteomes" id="UP001595904"/>
    </source>
</evidence>
<dbReference type="Pfam" id="PF16220">
    <property type="entry name" value="DUF4880"/>
    <property type="match status" value="1"/>
</dbReference>
<dbReference type="Pfam" id="PF04773">
    <property type="entry name" value="FecR"/>
    <property type="match status" value="1"/>
</dbReference>
<dbReference type="Gene3D" id="2.60.120.1440">
    <property type="match status" value="1"/>
</dbReference>
<dbReference type="InterPro" id="IPR006860">
    <property type="entry name" value="FecR"/>
</dbReference>
<evidence type="ECO:0000259" key="2">
    <source>
        <dbReference type="Pfam" id="PF04773"/>
    </source>
</evidence>
<evidence type="ECO:0000256" key="1">
    <source>
        <dbReference type="SAM" id="Phobius"/>
    </source>
</evidence>